<dbReference type="Pfam" id="PF01246">
    <property type="entry name" value="Ribosomal_L24e"/>
    <property type="match status" value="1"/>
</dbReference>
<evidence type="ECO:0000256" key="3">
    <source>
        <dbReference type="ARBA" id="ARBA00022517"/>
    </source>
</evidence>
<dbReference type="Gene3D" id="2.30.170.20">
    <property type="entry name" value="Ribosomal protein L24e"/>
    <property type="match status" value="1"/>
</dbReference>
<comment type="caution">
    <text evidence="6">The sequence shown here is derived from an EMBL/GenBank/DDBJ whole genome shotgun (WGS) entry which is preliminary data.</text>
</comment>
<dbReference type="GO" id="GO:0042273">
    <property type="term" value="P:ribosomal large subunit biogenesis"/>
    <property type="evidence" value="ECO:0007669"/>
    <property type="project" value="TreeGrafter"/>
</dbReference>
<dbReference type="InterPro" id="IPR023442">
    <property type="entry name" value="Ribosomal_eL24_CS"/>
</dbReference>
<accession>A0AAU9JBN6</accession>
<dbReference type="FunFam" id="2.30.170.20:FF:000001">
    <property type="entry name" value="probable ribosome biogenesis protein RLP24"/>
    <property type="match status" value="1"/>
</dbReference>
<dbReference type="GO" id="GO:0003735">
    <property type="term" value="F:structural constituent of ribosome"/>
    <property type="evidence" value="ECO:0007669"/>
    <property type="project" value="InterPro"/>
</dbReference>
<dbReference type="InterPro" id="IPR011017">
    <property type="entry name" value="TRASH_dom"/>
</dbReference>
<comment type="similarity">
    <text evidence="2">Belongs to the eukaryotic ribosomal protein eL24 family.</text>
</comment>
<evidence type="ECO:0000256" key="4">
    <source>
        <dbReference type="ARBA" id="ARBA00023242"/>
    </source>
</evidence>
<evidence type="ECO:0000259" key="5">
    <source>
        <dbReference type="SMART" id="SM00746"/>
    </source>
</evidence>
<organism evidence="6 7">
    <name type="scientific">Blepharisma stoltei</name>
    <dbReference type="NCBI Taxonomy" id="1481888"/>
    <lineage>
        <taxon>Eukaryota</taxon>
        <taxon>Sar</taxon>
        <taxon>Alveolata</taxon>
        <taxon>Ciliophora</taxon>
        <taxon>Postciliodesmatophora</taxon>
        <taxon>Heterotrichea</taxon>
        <taxon>Heterotrichida</taxon>
        <taxon>Blepharismidae</taxon>
        <taxon>Blepharisma</taxon>
    </lineage>
</organism>
<dbReference type="InterPro" id="IPR038630">
    <property type="entry name" value="L24e/L24_sf"/>
</dbReference>
<comment type="subcellular location">
    <subcellularLocation>
        <location evidence="1">Nucleus</location>
    </subcellularLocation>
</comment>
<feature type="domain" description="TRASH" evidence="5">
    <location>
        <begin position="6"/>
        <end position="44"/>
    </location>
</feature>
<reference evidence="6" key="1">
    <citation type="submission" date="2021-09" db="EMBL/GenBank/DDBJ databases">
        <authorList>
            <consortium name="AG Swart"/>
            <person name="Singh M."/>
            <person name="Singh A."/>
            <person name="Seah K."/>
            <person name="Emmerich C."/>
        </authorList>
    </citation>
    <scope>NUCLEOTIDE SEQUENCE</scope>
    <source>
        <strain evidence="6">ATCC30299</strain>
    </source>
</reference>
<evidence type="ECO:0000256" key="1">
    <source>
        <dbReference type="ARBA" id="ARBA00004123"/>
    </source>
</evidence>
<evidence type="ECO:0000313" key="7">
    <source>
        <dbReference type="Proteomes" id="UP001162131"/>
    </source>
</evidence>
<dbReference type="SUPFAM" id="SSF57716">
    <property type="entry name" value="Glucocorticoid receptor-like (DNA-binding domain)"/>
    <property type="match status" value="1"/>
</dbReference>
<dbReference type="PANTHER" id="PTHR10792">
    <property type="entry name" value="60S RIBOSOMAL PROTEIN L24"/>
    <property type="match status" value="1"/>
</dbReference>
<name>A0AAU9JBN6_9CILI</name>
<sequence>MRIEKCYFCSSNIYPGHGISFVRNDCKVFKFCRSKCHKNFKMKRNPRKVRWTKAYRNAVGKEMTVDQVFTFEKRRNIPVRYNRDLFVKTVGAMKRIAEVREARQKRFWENRMKQAQRRHEQAQDKELEKNLHLVDEPALRETITLKLSNKMDISE</sequence>
<keyword evidence="3" id="KW-0690">Ribosome biogenesis</keyword>
<keyword evidence="4" id="KW-0539">Nucleus</keyword>
<proteinExistence type="inferred from homology"/>
<dbReference type="GO" id="GO:0005730">
    <property type="term" value="C:nucleolus"/>
    <property type="evidence" value="ECO:0007669"/>
    <property type="project" value="TreeGrafter"/>
</dbReference>
<dbReference type="Proteomes" id="UP001162131">
    <property type="component" value="Unassembled WGS sequence"/>
</dbReference>
<dbReference type="PANTHER" id="PTHR10792:SF8">
    <property type="entry name" value="RIBOSOME BIOGENESIS PROTEIN RLP24-RELATED"/>
    <property type="match status" value="1"/>
</dbReference>
<evidence type="ECO:0000313" key="6">
    <source>
        <dbReference type="EMBL" id="CAG9324685.1"/>
    </source>
</evidence>
<dbReference type="SMART" id="SM00746">
    <property type="entry name" value="TRASH"/>
    <property type="match status" value="1"/>
</dbReference>
<dbReference type="CDD" id="cd00472">
    <property type="entry name" value="Ribosomal_L24e_L24"/>
    <property type="match status" value="1"/>
</dbReference>
<keyword evidence="7" id="KW-1185">Reference proteome</keyword>
<protein>
    <recommendedName>
        <fullName evidence="5">TRASH domain-containing protein</fullName>
    </recommendedName>
</protein>
<dbReference type="InterPro" id="IPR056366">
    <property type="entry name" value="Ribosomal_eL24"/>
</dbReference>
<dbReference type="PROSITE" id="PS01073">
    <property type="entry name" value="RIBOSOMAL_L24E"/>
    <property type="match status" value="1"/>
</dbReference>
<gene>
    <name evidence="6" type="ORF">BSTOLATCC_MIC36467</name>
</gene>
<dbReference type="AlphaFoldDB" id="A0AAU9JBN6"/>
<dbReference type="EMBL" id="CAJZBQ010000036">
    <property type="protein sequence ID" value="CAG9324685.1"/>
    <property type="molecule type" value="Genomic_DNA"/>
</dbReference>
<evidence type="ECO:0000256" key="2">
    <source>
        <dbReference type="ARBA" id="ARBA00005647"/>
    </source>
</evidence>
<dbReference type="InterPro" id="IPR000988">
    <property type="entry name" value="Ribosomal_eL24-rel_N"/>
</dbReference>